<evidence type="ECO:0000256" key="1">
    <source>
        <dbReference type="SAM" id="MobiDB-lite"/>
    </source>
</evidence>
<evidence type="ECO:0000313" key="3">
    <source>
        <dbReference type="Proteomes" id="UP000179047"/>
    </source>
</evidence>
<organism evidence="2 3">
    <name type="scientific">Candidatus Yanofskybacteria bacterium RIFCSPLOWO2_01_FULL_49_25</name>
    <dbReference type="NCBI Taxonomy" id="1802701"/>
    <lineage>
        <taxon>Bacteria</taxon>
        <taxon>Candidatus Yanofskyibacteriota</taxon>
    </lineage>
</organism>
<dbReference type="EMBL" id="MGKP01000014">
    <property type="protein sequence ID" value="OGN28639.1"/>
    <property type="molecule type" value="Genomic_DNA"/>
</dbReference>
<name>A0A1F8GW02_9BACT</name>
<dbReference type="Proteomes" id="UP000179047">
    <property type="component" value="Unassembled WGS sequence"/>
</dbReference>
<protein>
    <submittedName>
        <fullName evidence="2">Uncharacterized protein</fullName>
    </submittedName>
</protein>
<proteinExistence type="predicted"/>
<dbReference type="AlphaFoldDB" id="A0A1F8GW02"/>
<comment type="caution">
    <text evidence="2">The sequence shown here is derived from an EMBL/GenBank/DDBJ whole genome shotgun (WGS) entry which is preliminary data.</text>
</comment>
<evidence type="ECO:0000313" key="2">
    <source>
        <dbReference type="EMBL" id="OGN28639.1"/>
    </source>
</evidence>
<sequence length="124" mass="13559">MAHPAESSPESVTAAHAKTKAEEEAKAKRLEAAKRHLALLKVQEFSPEARALLSQLRDDDVADAGGMTAYLSSQLSPLEESSRLVMPELNKKTGVADMLKKRNAAFQELLDAWELAGTKFKNLL</sequence>
<accession>A0A1F8GW02</accession>
<feature type="region of interest" description="Disordered" evidence="1">
    <location>
        <begin position="1"/>
        <end position="26"/>
    </location>
</feature>
<dbReference type="STRING" id="1802701.A3A33_01105"/>
<reference evidence="2 3" key="1">
    <citation type="journal article" date="2016" name="Nat. Commun.">
        <title>Thousands of microbial genomes shed light on interconnected biogeochemical processes in an aquifer system.</title>
        <authorList>
            <person name="Anantharaman K."/>
            <person name="Brown C.T."/>
            <person name="Hug L.A."/>
            <person name="Sharon I."/>
            <person name="Castelle C.J."/>
            <person name="Probst A.J."/>
            <person name="Thomas B.C."/>
            <person name="Singh A."/>
            <person name="Wilkins M.J."/>
            <person name="Karaoz U."/>
            <person name="Brodie E.L."/>
            <person name="Williams K.H."/>
            <person name="Hubbard S.S."/>
            <person name="Banfield J.F."/>
        </authorList>
    </citation>
    <scope>NUCLEOTIDE SEQUENCE [LARGE SCALE GENOMIC DNA]</scope>
</reference>
<gene>
    <name evidence="2" type="ORF">A3A33_01105</name>
</gene>